<evidence type="ECO:0000313" key="8">
    <source>
        <dbReference type="EMBL" id="GAT46870.1"/>
    </source>
</evidence>
<feature type="compositionally biased region" description="Low complexity" evidence="6">
    <location>
        <begin position="91"/>
        <end position="109"/>
    </location>
</feature>
<feature type="domain" description="Homeobox" evidence="7">
    <location>
        <begin position="228"/>
        <end position="287"/>
    </location>
</feature>
<evidence type="ECO:0000256" key="5">
    <source>
        <dbReference type="PROSITE-ProRule" id="PRU00108"/>
    </source>
</evidence>
<proteinExistence type="inferred from homology"/>
<gene>
    <name evidence="8" type="ORF">MCHLO_04369</name>
</gene>
<dbReference type="EMBL" id="DF842913">
    <property type="protein sequence ID" value="GAT46870.1"/>
    <property type="molecule type" value="Genomic_DNA"/>
</dbReference>
<dbReference type="PANTHER" id="PTHR11850">
    <property type="entry name" value="HOMEOBOX PROTEIN TRANSCRIPTION FACTORS"/>
    <property type="match status" value="1"/>
</dbReference>
<evidence type="ECO:0000256" key="4">
    <source>
        <dbReference type="ARBA" id="ARBA00023242"/>
    </source>
</evidence>
<keyword evidence="2 5" id="KW-0238">DNA-binding</keyword>
<feature type="compositionally biased region" description="Pro residues" evidence="6">
    <location>
        <begin position="76"/>
        <end position="90"/>
    </location>
</feature>
<reference evidence="8" key="1">
    <citation type="submission" date="2014-09" db="EMBL/GenBank/DDBJ databases">
        <title>Genome sequence of the luminous mushroom Mycena chlorophos for searching fungal bioluminescence genes.</title>
        <authorList>
            <person name="Tanaka Y."/>
            <person name="Kasuga D."/>
            <person name="Oba Y."/>
            <person name="Hase S."/>
            <person name="Sato K."/>
            <person name="Oba Y."/>
            <person name="Sakakibara Y."/>
        </authorList>
    </citation>
    <scope>NUCLEOTIDE SEQUENCE</scope>
</reference>
<dbReference type="Proteomes" id="UP000815677">
    <property type="component" value="Unassembled WGS sequence"/>
</dbReference>
<keyword evidence="3 5" id="KW-0371">Homeobox</keyword>
<evidence type="ECO:0000313" key="9">
    <source>
        <dbReference type="Proteomes" id="UP000815677"/>
    </source>
</evidence>
<dbReference type="InterPro" id="IPR050224">
    <property type="entry name" value="TALE_homeobox"/>
</dbReference>
<dbReference type="Gene3D" id="1.10.10.60">
    <property type="entry name" value="Homeodomain-like"/>
    <property type="match status" value="1"/>
</dbReference>
<organism evidence="8 9">
    <name type="scientific">Mycena chlorophos</name>
    <name type="common">Agaric fungus</name>
    <name type="synonym">Agaricus chlorophos</name>
    <dbReference type="NCBI Taxonomy" id="658473"/>
    <lineage>
        <taxon>Eukaryota</taxon>
        <taxon>Fungi</taxon>
        <taxon>Dikarya</taxon>
        <taxon>Basidiomycota</taxon>
        <taxon>Agaricomycotina</taxon>
        <taxon>Agaricomycetes</taxon>
        <taxon>Agaricomycetidae</taxon>
        <taxon>Agaricales</taxon>
        <taxon>Marasmiineae</taxon>
        <taxon>Mycenaceae</taxon>
        <taxon>Mycena</taxon>
    </lineage>
</organism>
<dbReference type="InterPro" id="IPR009057">
    <property type="entry name" value="Homeodomain-like_sf"/>
</dbReference>
<evidence type="ECO:0000256" key="6">
    <source>
        <dbReference type="SAM" id="MobiDB-lite"/>
    </source>
</evidence>
<feature type="region of interest" description="Disordered" evidence="6">
    <location>
        <begin position="216"/>
        <end position="237"/>
    </location>
</feature>
<dbReference type="Pfam" id="PF05920">
    <property type="entry name" value="Homeobox_KN"/>
    <property type="match status" value="1"/>
</dbReference>
<feature type="compositionally biased region" description="Low complexity" evidence="6">
    <location>
        <begin position="179"/>
        <end position="190"/>
    </location>
</feature>
<feature type="compositionally biased region" description="Low complexity" evidence="6">
    <location>
        <begin position="311"/>
        <end position="321"/>
    </location>
</feature>
<feature type="region of interest" description="Disordered" evidence="6">
    <location>
        <begin position="151"/>
        <end position="192"/>
    </location>
</feature>
<dbReference type="SMART" id="SM00389">
    <property type="entry name" value="HOX"/>
    <property type="match status" value="1"/>
</dbReference>
<feature type="DNA-binding region" description="Homeobox" evidence="5">
    <location>
        <begin position="230"/>
        <end position="288"/>
    </location>
</feature>
<evidence type="ECO:0000259" key="7">
    <source>
        <dbReference type="PROSITE" id="PS50071"/>
    </source>
</evidence>
<feature type="region of interest" description="Disordered" evidence="6">
    <location>
        <begin position="292"/>
        <end position="345"/>
    </location>
</feature>
<accession>A0ABQ0L6W5</accession>
<evidence type="ECO:0000256" key="1">
    <source>
        <dbReference type="ARBA" id="ARBA00005800"/>
    </source>
</evidence>
<dbReference type="InterPro" id="IPR001356">
    <property type="entry name" value="HD"/>
</dbReference>
<feature type="compositionally biased region" description="Low complexity" evidence="6">
    <location>
        <begin position="48"/>
        <end position="57"/>
    </location>
</feature>
<keyword evidence="4 5" id="KW-0539">Nucleus</keyword>
<name>A0ABQ0L6W5_MYCCL</name>
<sequence length="345" mass="37468">MPATPPPTDEQRAEARAANGDADHKDDERKEDVAEAEKNADSPKEGAAKGVNGVNGAEESTVSPTDNVLKIKGRPAPDPLPPAAQPPPHMVPQHPMYAAYPPGAAPWGYRPDQPWLPTSDARQQPPPHGYALYPADADHQSVRLPSIQALLTEPFNPPPRGPVYQDGAPWPQQPPPQLPVQQLPPHMLPQQPQPMPIAMPPAQPVPERYPPLVAPLPLDDSRARSPQAMPQRKRGRLPKETTDFLKAWLHSHSAHPYPSEIEKKQMCHATGLSMSQVSNWMINGRRRILGPSYLSTSRSNPHGGAPPVALSNSPPMNNMNNAPVLLTQPPTLMLRTPQGGPTRGP</sequence>
<comment type="subcellular location">
    <subcellularLocation>
        <location evidence="5">Nucleus</location>
    </subcellularLocation>
</comment>
<evidence type="ECO:0000256" key="2">
    <source>
        <dbReference type="ARBA" id="ARBA00023125"/>
    </source>
</evidence>
<dbReference type="InterPro" id="IPR008422">
    <property type="entry name" value="KN_HD"/>
</dbReference>
<feature type="compositionally biased region" description="Basic and acidic residues" evidence="6">
    <location>
        <begin position="9"/>
        <end position="47"/>
    </location>
</feature>
<dbReference type="GO" id="GO:0003677">
    <property type="term" value="F:DNA binding"/>
    <property type="evidence" value="ECO:0007669"/>
    <property type="project" value="UniProtKB-KW"/>
</dbReference>
<comment type="similarity">
    <text evidence="1">Belongs to the TALE/M-ATYP homeobox family.</text>
</comment>
<evidence type="ECO:0000256" key="3">
    <source>
        <dbReference type="ARBA" id="ARBA00023155"/>
    </source>
</evidence>
<feature type="region of interest" description="Disordered" evidence="6">
    <location>
        <begin position="1"/>
        <end position="134"/>
    </location>
</feature>
<dbReference type="CDD" id="cd00086">
    <property type="entry name" value="homeodomain"/>
    <property type="match status" value="1"/>
</dbReference>
<protein>
    <submittedName>
        <fullName evidence="8">Homeobox transcription</fullName>
    </submittedName>
</protein>
<dbReference type="SUPFAM" id="SSF46689">
    <property type="entry name" value="Homeodomain-like"/>
    <property type="match status" value="1"/>
</dbReference>
<keyword evidence="9" id="KW-1185">Reference proteome</keyword>
<dbReference type="PROSITE" id="PS50071">
    <property type="entry name" value="HOMEOBOX_2"/>
    <property type="match status" value="1"/>
</dbReference>